<sequence>MRQITLIVTFAFASSFTFLISSLATA</sequence>
<gene>
    <name evidence="2" type="ORF">METZ01_LOCUS385305</name>
</gene>
<keyword evidence="1" id="KW-1133">Transmembrane helix</keyword>
<dbReference type="EMBL" id="UINC01143494">
    <property type="protein sequence ID" value="SVD32451.1"/>
    <property type="molecule type" value="Genomic_DNA"/>
</dbReference>
<evidence type="ECO:0000313" key="2">
    <source>
        <dbReference type="EMBL" id="SVD32451.1"/>
    </source>
</evidence>
<accession>A0A382UFF8</accession>
<evidence type="ECO:0000256" key="1">
    <source>
        <dbReference type="SAM" id="Phobius"/>
    </source>
</evidence>
<organism evidence="2">
    <name type="scientific">marine metagenome</name>
    <dbReference type="NCBI Taxonomy" id="408172"/>
    <lineage>
        <taxon>unclassified sequences</taxon>
        <taxon>metagenomes</taxon>
        <taxon>ecological metagenomes</taxon>
    </lineage>
</organism>
<keyword evidence="1" id="KW-0472">Membrane</keyword>
<protein>
    <submittedName>
        <fullName evidence="2">Uncharacterized protein</fullName>
    </submittedName>
</protein>
<proteinExistence type="predicted"/>
<dbReference type="AlphaFoldDB" id="A0A382UFF8"/>
<feature type="non-terminal residue" evidence="2">
    <location>
        <position position="1"/>
    </location>
</feature>
<feature type="transmembrane region" description="Helical" evidence="1">
    <location>
        <begin position="6"/>
        <end position="25"/>
    </location>
</feature>
<feature type="non-terminal residue" evidence="2">
    <location>
        <position position="26"/>
    </location>
</feature>
<keyword evidence="1" id="KW-0812">Transmembrane</keyword>
<name>A0A382UFF8_9ZZZZ</name>
<reference evidence="2" key="1">
    <citation type="submission" date="2018-05" db="EMBL/GenBank/DDBJ databases">
        <authorList>
            <person name="Lanie J.A."/>
            <person name="Ng W.-L."/>
            <person name="Kazmierczak K.M."/>
            <person name="Andrzejewski T.M."/>
            <person name="Davidsen T.M."/>
            <person name="Wayne K.J."/>
            <person name="Tettelin H."/>
            <person name="Glass J.I."/>
            <person name="Rusch D."/>
            <person name="Podicherti R."/>
            <person name="Tsui H.-C.T."/>
            <person name="Winkler M.E."/>
        </authorList>
    </citation>
    <scope>NUCLEOTIDE SEQUENCE</scope>
</reference>